<dbReference type="PANTHER" id="PTHR30525:SF0">
    <property type="entry name" value="1-DEOXY-D-XYLULOSE 5-PHOSPHATE REDUCTOISOMERASE, CHLOROPLASTIC"/>
    <property type="match status" value="1"/>
</dbReference>
<dbReference type="InterPro" id="IPR003821">
    <property type="entry name" value="DXP_reductoisomerase"/>
</dbReference>
<dbReference type="AlphaFoldDB" id="A0A382LWB2"/>
<dbReference type="SUPFAM" id="SSF51735">
    <property type="entry name" value="NAD(P)-binding Rossmann-fold domains"/>
    <property type="match status" value="1"/>
</dbReference>
<feature type="non-terminal residue" evidence="2">
    <location>
        <position position="111"/>
    </location>
</feature>
<dbReference type="GO" id="GO:0051484">
    <property type="term" value="P:isopentenyl diphosphate biosynthetic process, methylerythritol 4-phosphate pathway involved in terpenoid biosynthetic process"/>
    <property type="evidence" value="ECO:0007669"/>
    <property type="project" value="TreeGrafter"/>
</dbReference>
<sequence>MAKKRVLLLGSTGSIGENTDRVVQNLAEDLELVGLAAHSNWERLLEQIASHHPEAVALVDPEAAGKLRAALEKADDKANGLPRIYEGEEGLVKLVRETEADVLVAAISGAA</sequence>
<gene>
    <name evidence="2" type="ORF">METZ01_LOCUS292176</name>
</gene>
<dbReference type="GO" id="GO:0070402">
    <property type="term" value="F:NADPH binding"/>
    <property type="evidence" value="ECO:0007669"/>
    <property type="project" value="InterPro"/>
</dbReference>
<dbReference type="EMBL" id="UINC01088789">
    <property type="protein sequence ID" value="SVC39322.1"/>
    <property type="molecule type" value="Genomic_DNA"/>
</dbReference>
<organism evidence="2">
    <name type="scientific">marine metagenome</name>
    <dbReference type="NCBI Taxonomy" id="408172"/>
    <lineage>
        <taxon>unclassified sequences</taxon>
        <taxon>metagenomes</taxon>
        <taxon>ecological metagenomes</taxon>
    </lineage>
</organism>
<dbReference type="Gene3D" id="3.40.50.720">
    <property type="entry name" value="NAD(P)-binding Rossmann-like Domain"/>
    <property type="match status" value="1"/>
</dbReference>
<dbReference type="GO" id="GO:0030145">
    <property type="term" value="F:manganese ion binding"/>
    <property type="evidence" value="ECO:0007669"/>
    <property type="project" value="TreeGrafter"/>
</dbReference>
<dbReference type="Pfam" id="PF02670">
    <property type="entry name" value="DXP_reductoisom"/>
    <property type="match status" value="1"/>
</dbReference>
<dbReference type="PANTHER" id="PTHR30525">
    <property type="entry name" value="1-DEOXY-D-XYLULOSE 5-PHOSPHATE REDUCTOISOMERASE"/>
    <property type="match status" value="1"/>
</dbReference>
<accession>A0A382LWB2</accession>
<reference evidence="2" key="1">
    <citation type="submission" date="2018-05" db="EMBL/GenBank/DDBJ databases">
        <authorList>
            <person name="Lanie J.A."/>
            <person name="Ng W.-L."/>
            <person name="Kazmierczak K.M."/>
            <person name="Andrzejewski T.M."/>
            <person name="Davidsen T.M."/>
            <person name="Wayne K.J."/>
            <person name="Tettelin H."/>
            <person name="Glass J.I."/>
            <person name="Rusch D."/>
            <person name="Podicherti R."/>
            <person name="Tsui H.-C.T."/>
            <person name="Winkler M.E."/>
        </authorList>
    </citation>
    <scope>NUCLEOTIDE SEQUENCE</scope>
</reference>
<proteinExistence type="predicted"/>
<name>A0A382LWB2_9ZZZZ</name>
<evidence type="ECO:0000259" key="1">
    <source>
        <dbReference type="Pfam" id="PF02670"/>
    </source>
</evidence>
<dbReference type="GO" id="GO:0030604">
    <property type="term" value="F:1-deoxy-D-xylulose-5-phosphate reductoisomerase activity"/>
    <property type="evidence" value="ECO:0007669"/>
    <property type="project" value="InterPro"/>
</dbReference>
<dbReference type="InterPro" id="IPR036291">
    <property type="entry name" value="NAD(P)-bd_dom_sf"/>
</dbReference>
<feature type="domain" description="1-deoxy-D-xylulose 5-phosphate reductoisomerase N-terminal" evidence="1">
    <location>
        <begin position="6"/>
        <end position="111"/>
    </location>
</feature>
<dbReference type="InterPro" id="IPR013512">
    <property type="entry name" value="DXP_reductoisomerase_N"/>
</dbReference>
<evidence type="ECO:0000313" key="2">
    <source>
        <dbReference type="EMBL" id="SVC39322.1"/>
    </source>
</evidence>
<protein>
    <recommendedName>
        <fullName evidence="1">1-deoxy-D-xylulose 5-phosphate reductoisomerase N-terminal domain-containing protein</fullName>
    </recommendedName>
</protein>